<dbReference type="PANTHER" id="PTHR33172">
    <property type="entry name" value="OS08G0516900 PROTEIN"/>
    <property type="match status" value="1"/>
</dbReference>
<dbReference type="OrthoDB" id="691484at2759"/>
<comment type="subcellular location">
    <subcellularLocation>
        <location evidence="1">Nucleus</location>
    </subcellularLocation>
</comment>
<evidence type="ECO:0000256" key="1">
    <source>
        <dbReference type="ARBA" id="ARBA00004123"/>
    </source>
</evidence>
<protein>
    <submittedName>
        <fullName evidence="4">Uncharacterized protein</fullName>
    </submittedName>
</protein>
<gene>
    <name evidence="4" type="ORF">HU200_017186</name>
</gene>
<feature type="region of interest" description="Disordered" evidence="3">
    <location>
        <begin position="28"/>
        <end position="48"/>
    </location>
</feature>
<evidence type="ECO:0000313" key="4">
    <source>
        <dbReference type="EMBL" id="KAF8730211.1"/>
    </source>
</evidence>
<dbReference type="InterPro" id="IPR051992">
    <property type="entry name" value="OxStress_Response_Reg"/>
</dbReference>
<name>A0A835F6Y3_9POAL</name>
<feature type="region of interest" description="Disordered" evidence="3">
    <location>
        <begin position="249"/>
        <end position="331"/>
    </location>
</feature>
<keyword evidence="2" id="KW-0539">Nucleus</keyword>
<proteinExistence type="predicted"/>
<keyword evidence="5" id="KW-1185">Reference proteome</keyword>
<feature type="region of interest" description="Disordered" evidence="3">
    <location>
        <begin position="197"/>
        <end position="221"/>
    </location>
</feature>
<evidence type="ECO:0000256" key="3">
    <source>
        <dbReference type="SAM" id="MobiDB-lite"/>
    </source>
</evidence>
<evidence type="ECO:0000256" key="2">
    <source>
        <dbReference type="ARBA" id="ARBA00023242"/>
    </source>
</evidence>
<dbReference type="GO" id="GO:0005634">
    <property type="term" value="C:nucleus"/>
    <property type="evidence" value="ECO:0007669"/>
    <property type="project" value="UniProtKB-SubCell"/>
</dbReference>
<dbReference type="Proteomes" id="UP000636709">
    <property type="component" value="Unassembled WGS sequence"/>
</dbReference>
<evidence type="ECO:0000313" key="5">
    <source>
        <dbReference type="Proteomes" id="UP000636709"/>
    </source>
</evidence>
<reference evidence="4" key="1">
    <citation type="submission" date="2020-07" db="EMBL/GenBank/DDBJ databases">
        <title>Genome sequence and genetic diversity analysis of an under-domesticated orphan crop, white fonio (Digitaria exilis).</title>
        <authorList>
            <person name="Bennetzen J.L."/>
            <person name="Chen S."/>
            <person name="Ma X."/>
            <person name="Wang X."/>
            <person name="Yssel A.E.J."/>
            <person name="Chaluvadi S.R."/>
            <person name="Johnson M."/>
            <person name="Gangashetty P."/>
            <person name="Hamidou F."/>
            <person name="Sanogo M.D."/>
            <person name="Zwaenepoel A."/>
            <person name="Wallace J."/>
            <person name="Van De Peer Y."/>
            <person name="Van Deynze A."/>
        </authorList>
    </citation>
    <scope>NUCLEOTIDE SEQUENCE</scope>
    <source>
        <tissue evidence="4">Leaves</tissue>
    </source>
</reference>
<feature type="compositionally biased region" description="Polar residues" evidence="3">
    <location>
        <begin position="305"/>
        <end position="322"/>
    </location>
</feature>
<dbReference type="AlphaFoldDB" id="A0A835F6Y3"/>
<organism evidence="4 5">
    <name type="scientific">Digitaria exilis</name>
    <dbReference type="NCBI Taxonomy" id="1010633"/>
    <lineage>
        <taxon>Eukaryota</taxon>
        <taxon>Viridiplantae</taxon>
        <taxon>Streptophyta</taxon>
        <taxon>Embryophyta</taxon>
        <taxon>Tracheophyta</taxon>
        <taxon>Spermatophyta</taxon>
        <taxon>Magnoliopsida</taxon>
        <taxon>Liliopsida</taxon>
        <taxon>Poales</taxon>
        <taxon>Poaceae</taxon>
        <taxon>PACMAD clade</taxon>
        <taxon>Panicoideae</taxon>
        <taxon>Panicodae</taxon>
        <taxon>Paniceae</taxon>
        <taxon>Anthephorinae</taxon>
        <taxon>Digitaria</taxon>
    </lineage>
</organism>
<dbReference type="EMBL" id="JACEFO010001619">
    <property type="protein sequence ID" value="KAF8730211.1"/>
    <property type="molecule type" value="Genomic_DNA"/>
</dbReference>
<sequence length="331" mass="36136">MSIALESGRALGGRPRFGRVARCGYAASPPASAGRGGSSSVGRDSDSPAAAALWEWDGEEVEGGDGEVQSSYKGSPLDTMDALQEALPFRLCYCRVHNAIVYIVQLELLDLNRRVDLVSAKTVGSNYSRLEIALHCTRQVDHKATYSLDLIYVCMALLTGAYIGLEIDLDWKGVCKFYNGKSGSFAKLQDAVILSPPLKDLPKPETPSPRKRKGLLPFSFKWGKPQNKEGFPEDDVVDSPMSCRRLTISPAATSSSGSNSGSDDEHYHSQKPSSRRPHRRPSNDMGVFASPPAPRPPQLVPAHVRSQSMLELQDVTDSTTMVTPRDKRMKN</sequence>
<dbReference type="PANTHER" id="PTHR33172:SF57">
    <property type="entry name" value="OS02G0778700 PROTEIN"/>
    <property type="match status" value="1"/>
</dbReference>
<accession>A0A835F6Y3</accession>
<comment type="caution">
    <text evidence="4">The sequence shown here is derived from an EMBL/GenBank/DDBJ whole genome shotgun (WGS) entry which is preliminary data.</text>
</comment>
<dbReference type="GO" id="GO:0006950">
    <property type="term" value="P:response to stress"/>
    <property type="evidence" value="ECO:0007669"/>
    <property type="project" value="UniProtKB-ARBA"/>
</dbReference>